<accession>A0A381Q6I0</accession>
<gene>
    <name evidence="1" type="ORF">METZ01_LOCUS26077</name>
</gene>
<evidence type="ECO:0000313" key="1">
    <source>
        <dbReference type="EMBL" id="SUZ73223.1"/>
    </source>
</evidence>
<feature type="non-terminal residue" evidence="1">
    <location>
        <position position="1"/>
    </location>
</feature>
<organism evidence="1">
    <name type="scientific">marine metagenome</name>
    <dbReference type="NCBI Taxonomy" id="408172"/>
    <lineage>
        <taxon>unclassified sequences</taxon>
        <taxon>metagenomes</taxon>
        <taxon>ecological metagenomes</taxon>
    </lineage>
</organism>
<reference evidence="1" key="1">
    <citation type="submission" date="2018-05" db="EMBL/GenBank/DDBJ databases">
        <authorList>
            <person name="Lanie J.A."/>
            <person name="Ng W.-L."/>
            <person name="Kazmierczak K.M."/>
            <person name="Andrzejewski T.M."/>
            <person name="Davidsen T.M."/>
            <person name="Wayne K.J."/>
            <person name="Tettelin H."/>
            <person name="Glass J.I."/>
            <person name="Rusch D."/>
            <person name="Podicherti R."/>
            <person name="Tsui H.-C.T."/>
            <person name="Winkler M.E."/>
        </authorList>
    </citation>
    <scope>NUCLEOTIDE SEQUENCE</scope>
</reference>
<name>A0A381Q6I0_9ZZZZ</name>
<proteinExistence type="predicted"/>
<sequence>VNKKLEQDEVEHIRAAFASGSAPVCPRCQGRFDRTDVPPRNDVPYVRDRIWLICVTCGAGLVMDRPKTPVKPPPKPLPG</sequence>
<dbReference type="AlphaFoldDB" id="A0A381Q6I0"/>
<dbReference type="EMBL" id="UINC01001172">
    <property type="protein sequence ID" value="SUZ73223.1"/>
    <property type="molecule type" value="Genomic_DNA"/>
</dbReference>
<protein>
    <submittedName>
        <fullName evidence="1">Uncharacterized protein</fullName>
    </submittedName>
</protein>